<feature type="transmembrane region" description="Helical" evidence="8">
    <location>
        <begin position="48"/>
        <end position="66"/>
    </location>
</feature>
<feature type="transmembrane region" description="Helical" evidence="8">
    <location>
        <begin position="532"/>
        <end position="550"/>
    </location>
</feature>
<evidence type="ECO:0000313" key="11">
    <source>
        <dbReference type="EMBL" id="SNV01918.1"/>
    </source>
</evidence>
<evidence type="ECO:0000256" key="7">
    <source>
        <dbReference type="SAM" id="Coils"/>
    </source>
</evidence>
<comment type="similarity">
    <text evidence="6">Belongs to the YccS/YhfK family.</text>
</comment>
<keyword evidence="5 8" id="KW-0472">Membrane</keyword>
<evidence type="ECO:0000259" key="9">
    <source>
        <dbReference type="Pfam" id="PF12805"/>
    </source>
</evidence>
<keyword evidence="2" id="KW-1003">Cell membrane</keyword>
<feature type="domain" description="Integral membrane protein YccS N-terminal" evidence="9">
    <location>
        <begin position="83"/>
        <end position="349"/>
    </location>
</feature>
<reference evidence="11 12" key="1">
    <citation type="submission" date="2017-06" db="EMBL/GenBank/DDBJ databases">
        <authorList>
            <consortium name="Pathogen Informatics"/>
        </authorList>
    </citation>
    <scope>NUCLEOTIDE SEQUENCE [LARGE SCALE GENOMIC DNA]</scope>
    <source>
        <strain evidence="11 12">NCTC12947</strain>
    </source>
</reference>
<evidence type="ECO:0000256" key="1">
    <source>
        <dbReference type="ARBA" id="ARBA00004651"/>
    </source>
</evidence>
<dbReference type="PANTHER" id="PTHR30509:SF8">
    <property type="entry name" value="INNER MEMBRANE PROTEIN YCCS"/>
    <property type="match status" value="1"/>
</dbReference>
<protein>
    <submittedName>
        <fullName evidence="11">Inner membrane protein yccS</fullName>
    </submittedName>
</protein>
<dbReference type="GO" id="GO:0005886">
    <property type="term" value="C:plasma membrane"/>
    <property type="evidence" value="ECO:0007669"/>
    <property type="project" value="UniProtKB-SubCell"/>
</dbReference>
<evidence type="ECO:0000256" key="4">
    <source>
        <dbReference type="ARBA" id="ARBA00022989"/>
    </source>
</evidence>
<dbReference type="InterPro" id="IPR049453">
    <property type="entry name" value="Memb_transporter_dom"/>
</dbReference>
<evidence type="ECO:0000259" key="10">
    <source>
        <dbReference type="Pfam" id="PF13515"/>
    </source>
</evidence>
<keyword evidence="3 8" id="KW-0812">Transmembrane</keyword>
<comment type="subcellular location">
    <subcellularLocation>
        <location evidence="1">Cell membrane</location>
        <topology evidence="1">Multi-pass membrane protein</topology>
    </subcellularLocation>
</comment>
<sequence length="749" mass="85672">MLLKISFVILHKDREKMFHKILSFFKSFSFFKGCNKATAVLLPLAVGHFTNTLDIFFPIGLSVIGIAPSDIPGNQKHLFGGIFVATLLMSFSCLMINLTVDNLYLLLPTMFVLTFFNAYISLYGHRATMVSFAGLFGIATTFAHLQTGIHILYYSLLICCGGLWYAILLYIYTRIRPRLYSEQLLGKCFELTAQFFAIRADLLMNKNRQTEITQLINLQTQLNENYEKLREAVLDSRSKSGKTDYLQRQFLMFIELVDIFELALANPVHYEHIDALFKDKKHYLEVYQRFLQELASQMKQMAAYIGSRKSIKLTNSLKSLLIEAKEKNDSLKDRTETDKEKEQLLALRNFYIYIEKQYTLVENIRTIFENYYSSDMGQRDESTYRKFVSEQNYSLRRLGDHISLQSTFFRHALRLSIVVTIGYLIGLHYSLENAYWILLTIFIIMRPGFGITQSRSLSRVYGTILGGAASFAVIYFVPYPPLYMYIAILAMPIAFGLLQENYMYASIFITISAVFMFALINPDVYSVIYVRLIDTVIAVGLSVGANYLLLPTWEHTTYQGAVVRSIKANMGYLQQVKEIFNTGEGITTAYKVSRKEAVLALSNLNTTFQRMLQEPKFMQNKNPSVYGIIVLQQSFLASVASLGVRISAKKSTFPKKVFNDAIDTLIEMLQQSLSVFVQESTDTSNSDTAISEFNEAIQTIISTPPQPDDLSNISKRETQLYFEQFNYLFGLAKNLNQSVKSVFNRQNEV</sequence>
<dbReference type="InterPro" id="IPR032692">
    <property type="entry name" value="YccS_N"/>
</dbReference>
<feature type="transmembrane region" description="Helical" evidence="8">
    <location>
        <begin position="625"/>
        <end position="646"/>
    </location>
</feature>
<evidence type="ECO:0000256" key="8">
    <source>
        <dbReference type="SAM" id="Phobius"/>
    </source>
</evidence>
<evidence type="ECO:0000256" key="3">
    <source>
        <dbReference type="ARBA" id="ARBA00022692"/>
    </source>
</evidence>
<accession>A0AAX2GUA8</accession>
<dbReference type="EMBL" id="LT906449">
    <property type="protein sequence ID" value="SNV01918.1"/>
    <property type="molecule type" value="Genomic_DNA"/>
</dbReference>
<feature type="transmembrane region" description="Helical" evidence="8">
    <location>
        <begin position="464"/>
        <end position="490"/>
    </location>
</feature>
<dbReference type="PANTHER" id="PTHR30509">
    <property type="entry name" value="P-HYDROXYBENZOIC ACID EFFLUX PUMP SUBUNIT-RELATED"/>
    <property type="match status" value="1"/>
</dbReference>
<feature type="domain" description="Integral membrane bound transporter" evidence="10">
    <location>
        <begin position="422"/>
        <end position="542"/>
    </location>
</feature>
<evidence type="ECO:0000256" key="2">
    <source>
        <dbReference type="ARBA" id="ARBA00022475"/>
    </source>
</evidence>
<gene>
    <name evidence="11" type="primary">yccS</name>
    <name evidence="11" type="ORF">SAMEA44541418_00147</name>
</gene>
<feature type="transmembrane region" description="Helical" evidence="8">
    <location>
        <begin position="435"/>
        <end position="452"/>
    </location>
</feature>
<feature type="transmembrane region" description="Helical" evidence="8">
    <location>
        <begin position="151"/>
        <end position="172"/>
    </location>
</feature>
<organism evidence="11 12">
    <name type="scientific">Capnocytophaga haemolytica</name>
    <dbReference type="NCBI Taxonomy" id="45243"/>
    <lineage>
        <taxon>Bacteria</taxon>
        <taxon>Pseudomonadati</taxon>
        <taxon>Bacteroidota</taxon>
        <taxon>Flavobacteriia</taxon>
        <taxon>Flavobacteriales</taxon>
        <taxon>Flavobacteriaceae</taxon>
        <taxon>Capnocytophaga</taxon>
    </lineage>
</organism>
<keyword evidence="4 8" id="KW-1133">Transmembrane helix</keyword>
<evidence type="ECO:0000313" key="12">
    <source>
        <dbReference type="Proteomes" id="UP000215539"/>
    </source>
</evidence>
<proteinExistence type="inferred from homology"/>
<keyword evidence="7" id="KW-0175">Coiled coil</keyword>
<name>A0AAX2GUA8_9FLAO</name>
<feature type="transmembrane region" description="Helical" evidence="8">
    <location>
        <begin position="78"/>
        <end position="97"/>
    </location>
</feature>
<dbReference type="AlphaFoldDB" id="A0AAX2GUA8"/>
<evidence type="ECO:0000256" key="5">
    <source>
        <dbReference type="ARBA" id="ARBA00023136"/>
    </source>
</evidence>
<dbReference type="Pfam" id="PF12805">
    <property type="entry name" value="FUSC-like"/>
    <property type="match status" value="1"/>
</dbReference>
<feature type="coiled-coil region" evidence="7">
    <location>
        <begin position="314"/>
        <end position="341"/>
    </location>
</feature>
<feature type="transmembrane region" description="Helical" evidence="8">
    <location>
        <begin position="127"/>
        <end position="145"/>
    </location>
</feature>
<dbReference type="Proteomes" id="UP000215539">
    <property type="component" value="Chromosome 1"/>
</dbReference>
<dbReference type="Pfam" id="PF13515">
    <property type="entry name" value="FUSC_2"/>
    <property type="match status" value="1"/>
</dbReference>
<feature type="transmembrane region" description="Helical" evidence="8">
    <location>
        <begin position="502"/>
        <end position="520"/>
    </location>
</feature>
<feature type="transmembrane region" description="Helical" evidence="8">
    <location>
        <begin position="412"/>
        <end position="429"/>
    </location>
</feature>
<feature type="transmembrane region" description="Helical" evidence="8">
    <location>
        <begin position="103"/>
        <end position="120"/>
    </location>
</feature>
<evidence type="ECO:0000256" key="6">
    <source>
        <dbReference type="ARBA" id="ARBA00043993"/>
    </source>
</evidence>